<feature type="non-terminal residue" evidence="1">
    <location>
        <position position="66"/>
    </location>
</feature>
<name>A0A7J6VFT1_THATH</name>
<evidence type="ECO:0000313" key="1">
    <source>
        <dbReference type="EMBL" id="KAF5183531.1"/>
    </source>
</evidence>
<dbReference type="EMBL" id="JABWDY010033291">
    <property type="protein sequence ID" value="KAF5183531.1"/>
    <property type="molecule type" value="Genomic_DNA"/>
</dbReference>
<proteinExistence type="predicted"/>
<comment type="caution">
    <text evidence="1">The sequence shown here is derived from an EMBL/GenBank/DDBJ whole genome shotgun (WGS) entry which is preliminary data.</text>
</comment>
<accession>A0A7J6VFT1</accession>
<reference evidence="1 2" key="1">
    <citation type="submission" date="2020-06" db="EMBL/GenBank/DDBJ databases">
        <title>Transcriptomic and genomic resources for Thalictrum thalictroides and T. hernandezii: Facilitating candidate gene discovery in an emerging model plant lineage.</title>
        <authorList>
            <person name="Arias T."/>
            <person name="Riano-Pachon D.M."/>
            <person name="Di Stilio V.S."/>
        </authorList>
    </citation>
    <scope>NUCLEOTIDE SEQUENCE [LARGE SCALE GENOMIC DNA]</scope>
    <source>
        <strain evidence="2">cv. WT478/WT964</strain>
        <tissue evidence="1">Leaves</tissue>
    </source>
</reference>
<dbReference type="Proteomes" id="UP000554482">
    <property type="component" value="Unassembled WGS sequence"/>
</dbReference>
<sequence length="66" mass="7317">MPIWHKAESVRQGRYLTVRPAQGSGLWDKAIVSLSDLYKVESVRQGHCLTVKPAQGRPVGQGRCLT</sequence>
<protein>
    <submittedName>
        <fullName evidence="1">Uncharacterized protein</fullName>
    </submittedName>
</protein>
<gene>
    <name evidence="1" type="ORF">FRX31_026881</name>
</gene>
<keyword evidence="2" id="KW-1185">Reference proteome</keyword>
<evidence type="ECO:0000313" key="2">
    <source>
        <dbReference type="Proteomes" id="UP000554482"/>
    </source>
</evidence>
<organism evidence="1 2">
    <name type="scientific">Thalictrum thalictroides</name>
    <name type="common">Rue-anemone</name>
    <name type="synonym">Anemone thalictroides</name>
    <dbReference type="NCBI Taxonomy" id="46969"/>
    <lineage>
        <taxon>Eukaryota</taxon>
        <taxon>Viridiplantae</taxon>
        <taxon>Streptophyta</taxon>
        <taxon>Embryophyta</taxon>
        <taxon>Tracheophyta</taxon>
        <taxon>Spermatophyta</taxon>
        <taxon>Magnoliopsida</taxon>
        <taxon>Ranunculales</taxon>
        <taxon>Ranunculaceae</taxon>
        <taxon>Thalictroideae</taxon>
        <taxon>Thalictrum</taxon>
    </lineage>
</organism>
<dbReference type="AlphaFoldDB" id="A0A7J6VFT1"/>